<dbReference type="SFLD" id="SFLDG01212">
    <property type="entry name" value="Phytoene_synthase_like"/>
    <property type="match status" value="1"/>
</dbReference>
<gene>
    <name evidence="6" type="ORF">DFO67_103284</name>
</gene>
<dbReference type="PROSITE" id="PS01045">
    <property type="entry name" value="SQUALEN_PHYTOEN_SYN_2"/>
    <property type="match status" value="1"/>
</dbReference>
<evidence type="ECO:0000313" key="6">
    <source>
        <dbReference type="EMBL" id="TDX31686.1"/>
    </source>
</evidence>
<dbReference type="RefSeq" id="WP_134016550.1">
    <property type="nucleotide sequence ID" value="NZ_SOEC01000003.1"/>
</dbReference>
<dbReference type="InterPro" id="IPR053452">
    <property type="entry name" value="Phytoene_synthase-rel"/>
</dbReference>
<dbReference type="InterPro" id="IPR002060">
    <property type="entry name" value="Squ/phyt_synthse"/>
</dbReference>
<dbReference type="FunFam" id="1.10.600.10:FF:000020">
    <property type="entry name" value="Phytoene synthase"/>
    <property type="match status" value="1"/>
</dbReference>
<dbReference type="InterPro" id="IPR019845">
    <property type="entry name" value="Squalene/phytoene_synthase_CS"/>
</dbReference>
<keyword evidence="4" id="KW-0125">Carotenoid biosynthesis</keyword>
<sequence>MRETTNPSDLDDLARHATQTIQAGSKSFATASQLFDPATRRSAVMLYAWCRHCDDVIDGQELGFGQAEGGRADASCLAELRATTRRAYAGETMESPPFAAFQQVALTHQIPERYPMDHLDGYAMDVQHHRYETLEDTLTYCYRVAGVVGVMMAMVMGVRDAPTLDRACDLGLAFQLTNIARDIVEDAGISRCYLPAEWLHEMNIPADEIADPSHRDALAGLAARLVDLAEPYYQSAKGGLNALPPRSAWAIATAHGVYREIGIKVKAQGARAWDTRVSTSRADKLRLLAQGSAMALRSRVGTPEPRPPGLWTRPH</sequence>
<proteinExistence type="inferred from homology"/>
<evidence type="ECO:0000256" key="4">
    <source>
        <dbReference type="ARBA" id="ARBA00022746"/>
    </source>
</evidence>
<comment type="cofactor">
    <cofactor evidence="5">
        <name>ATP</name>
        <dbReference type="ChEBI" id="CHEBI:30616"/>
    </cofactor>
</comment>
<comment type="caution">
    <text evidence="6">The sequence shown here is derived from an EMBL/GenBank/DDBJ whole genome shotgun (WGS) entry which is preliminary data.</text>
</comment>
<comment type="pathway">
    <text evidence="1">Carotenoid biosynthesis; phytoene biosynthesis.</text>
</comment>
<dbReference type="SFLD" id="SFLDS00005">
    <property type="entry name" value="Isoprenoid_Synthase_Type_I"/>
    <property type="match status" value="1"/>
</dbReference>
<dbReference type="NCBIfam" id="NF042419">
    <property type="entry name" value="Phyto_syn_CrtB"/>
    <property type="match status" value="1"/>
</dbReference>
<dbReference type="EMBL" id="SOEC01000003">
    <property type="protein sequence ID" value="TDX31686.1"/>
    <property type="molecule type" value="Genomic_DNA"/>
</dbReference>
<evidence type="ECO:0000256" key="5">
    <source>
        <dbReference type="ARBA" id="ARBA00053028"/>
    </source>
</evidence>
<dbReference type="GO" id="GO:0051996">
    <property type="term" value="F:squalene synthase [NAD(P)H] activity"/>
    <property type="evidence" value="ECO:0007669"/>
    <property type="project" value="InterPro"/>
</dbReference>
<evidence type="ECO:0000256" key="2">
    <source>
        <dbReference type="ARBA" id="ARBA00006251"/>
    </source>
</evidence>
<dbReference type="InterPro" id="IPR044843">
    <property type="entry name" value="Trans_IPPS_bact-type"/>
</dbReference>
<evidence type="ECO:0000256" key="3">
    <source>
        <dbReference type="ARBA" id="ARBA00022679"/>
    </source>
</evidence>
<dbReference type="InterPro" id="IPR033904">
    <property type="entry name" value="Trans_IPPS_HH"/>
</dbReference>
<dbReference type="PROSITE" id="PS01044">
    <property type="entry name" value="SQUALEN_PHYTOEN_SYN_1"/>
    <property type="match status" value="1"/>
</dbReference>
<dbReference type="OrthoDB" id="9807580at2"/>
<dbReference type="SUPFAM" id="SSF48576">
    <property type="entry name" value="Terpenoid synthases"/>
    <property type="match status" value="1"/>
</dbReference>
<evidence type="ECO:0000313" key="7">
    <source>
        <dbReference type="Proteomes" id="UP000294489"/>
    </source>
</evidence>
<evidence type="ECO:0000256" key="1">
    <source>
        <dbReference type="ARBA" id="ARBA00004684"/>
    </source>
</evidence>
<dbReference type="Gene3D" id="1.10.600.10">
    <property type="entry name" value="Farnesyl Diphosphate Synthase"/>
    <property type="match status" value="1"/>
</dbReference>
<name>A0A4R8G591_9GAMM</name>
<dbReference type="PANTHER" id="PTHR31480">
    <property type="entry name" value="BIFUNCTIONAL LYCOPENE CYCLASE/PHYTOENE SYNTHASE"/>
    <property type="match status" value="1"/>
</dbReference>
<dbReference type="GO" id="GO:0016117">
    <property type="term" value="P:carotenoid biosynthetic process"/>
    <property type="evidence" value="ECO:0007669"/>
    <property type="project" value="UniProtKB-KW"/>
</dbReference>
<keyword evidence="3" id="KW-0808">Transferase</keyword>
<dbReference type="GO" id="GO:0004311">
    <property type="term" value="F:geranylgeranyl diphosphate synthase activity"/>
    <property type="evidence" value="ECO:0007669"/>
    <property type="project" value="InterPro"/>
</dbReference>
<comment type="similarity">
    <text evidence="2">Belongs to the phytoene/squalene synthase family.</text>
</comment>
<reference evidence="6 7" key="1">
    <citation type="submission" date="2019-03" db="EMBL/GenBank/DDBJ databases">
        <title>Freshwater and sediment microbial communities from various areas in North America, analyzing microbe dynamics in response to fracking.</title>
        <authorList>
            <person name="Lamendella R."/>
        </authorList>
    </citation>
    <scope>NUCLEOTIDE SEQUENCE [LARGE SCALE GENOMIC DNA]</scope>
    <source>
        <strain evidence="6 7">6_TX</strain>
    </source>
</reference>
<accession>A0A4R8G591</accession>
<protein>
    <submittedName>
        <fullName evidence="6">Phytoene synthase</fullName>
    </submittedName>
</protein>
<organism evidence="6 7">
    <name type="scientific">Modicisalibacter xianhensis</name>
    <dbReference type="NCBI Taxonomy" id="442341"/>
    <lineage>
        <taxon>Bacteria</taxon>
        <taxon>Pseudomonadati</taxon>
        <taxon>Pseudomonadota</taxon>
        <taxon>Gammaproteobacteria</taxon>
        <taxon>Oceanospirillales</taxon>
        <taxon>Halomonadaceae</taxon>
        <taxon>Modicisalibacter</taxon>
    </lineage>
</organism>
<dbReference type="Pfam" id="PF00494">
    <property type="entry name" value="SQS_PSY"/>
    <property type="match status" value="1"/>
</dbReference>
<dbReference type="SFLD" id="SFLDG01018">
    <property type="entry name" value="Squalene/Phytoene_Synthase_Lik"/>
    <property type="match status" value="1"/>
</dbReference>
<dbReference type="AlphaFoldDB" id="A0A4R8G591"/>
<dbReference type="Proteomes" id="UP000294489">
    <property type="component" value="Unassembled WGS sequence"/>
</dbReference>
<dbReference type="CDD" id="cd00683">
    <property type="entry name" value="Trans_IPPS_HH"/>
    <property type="match status" value="1"/>
</dbReference>
<dbReference type="InterPro" id="IPR008949">
    <property type="entry name" value="Isoprenoid_synthase_dom_sf"/>
</dbReference>